<dbReference type="InterPro" id="IPR035979">
    <property type="entry name" value="RBD_domain_sf"/>
</dbReference>
<name>A0AAV7FT61_DENCH</name>
<dbReference type="PROSITE" id="PS50102">
    <property type="entry name" value="RRM"/>
    <property type="match status" value="1"/>
</dbReference>
<evidence type="ECO:0000259" key="3">
    <source>
        <dbReference type="PROSITE" id="PS50102"/>
    </source>
</evidence>
<evidence type="ECO:0000313" key="4">
    <source>
        <dbReference type="EMBL" id="KAH0452835.1"/>
    </source>
</evidence>
<dbReference type="GO" id="GO:0003723">
    <property type="term" value="F:RNA binding"/>
    <property type="evidence" value="ECO:0007669"/>
    <property type="project" value="UniProtKB-UniRule"/>
</dbReference>
<evidence type="ECO:0000313" key="5">
    <source>
        <dbReference type="Proteomes" id="UP000775213"/>
    </source>
</evidence>
<dbReference type="EMBL" id="JAGFBR010000016">
    <property type="protein sequence ID" value="KAH0452835.1"/>
    <property type="molecule type" value="Genomic_DNA"/>
</dbReference>
<dbReference type="SUPFAM" id="SSF54928">
    <property type="entry name" value="RNA-binding domain, RBD"/>
    <property type="match status" value="1"/>
</dbReference>
<dbReference type="PANTHER" id="PTHR48027">
    <property type="entry name" value="HETEROGENEOUS NUCLEAR RIBONUCLEOPROTEIN 87F-RELATED"/>
    <property type="match status" value="1"/>
</dbReference>
<sequence>MSSNRPEELDRPGQKGLIYTDRPEAEFHLFIGCLAWAINERILEDAFKSCGEVIDAKVNNDQETGRSRGFSFIPFAMK</sequence>
<dbReference type="InterPro" id="IPR012677">
    <property type="entry name" value="Nucleotide-bd_a/b_plait_sf"/>
</dbReference>
<dbReference type="Gene3D" id="3.30.70.330">
    <property type="match status" value="2"/>
</dbReference>
<gene>
    <name evidence="4" type="ORF">IEQ34_017159</name>
</gene>
<dbReference type="AlphaFoldDB" id="A0AAV7FT61"/>
<protein>
    <recommendedName>
        <fullName evidence="3">RRM domain-containing protein</fullName>
    </recommendedName>
</protein>
<keyword evidence="1 2" id="KW-0694">RNA-binding</keyword>
<proteinExistence type="predicted"/>
<keyword evidence="5" id="KW-1185">Reference proteome</keyword>
<dbReference type="Proteomes" id="UP000775213">
    <property type="component" value="Unassembled WGS sequence"/>
</dbReference>
<dbReference type="InterPro" id="IPR000504">
    <property type="entry name" value="RRM_dom"/>
</dbReference>
<evidence type="ECO:0000256" key="2">
    <source>
        <dbReference type="PROSITE-ProRule" id="PRU00176"/>
    </source>
</evidence>
<comment type="caution">
    <text evidence="4">The sequence shown here is derived from an EMBL/GenBank/DDBJ whole genome shotgun (WGS) entry which is preliminary data.</text>
</comment>
<accession>A0AAV7FT61</accession>
<dbReference type="Pfam" id="PF00076">
    <property type="entry name" value="RRM_1"/>
    <property type="match status" value="1"/>
</dbReference>
<organism evidence="4 5">
    <name type="scientific">Dendrobium chrysotoxum</name>
    <name type="common">Orchid</name>
    <dbReference type="NCBI Taxonomy" id="161865"/>
    <lineage>
        <taxon>Eukaryota</taxon>
        <taxon>Viridiplantae</taxon>
        <taxon>Streptophyta</taxon>
        <taxon>Embryophyta</taxon>
        <taxon>Tracheophyta</taxon>
        <taxon>Spermatophyta</taxon>
        <taxon>Magnoliopsida</taxon>
        <taxon>Liliopsida</taxon>
        <taxon>Asparagales</taxon>
        <taxon>Orchidaceae</taxon>
        <taxon>Epidendroideae</taxon>
        <taxon>Malaxideae</taxon>
        <taxon>Dendrobiinae</taxon>
        <taxon>Dendrobium</taxon>
    </lineage>
</organism>
<dbReference type="InterPro" id="IPR052462">
    <property type="entry name" value="SLIRP/GR-RBP-like"/>
</dbReference>
<evidence type="ECO:0000256" key="1">
    <source>
        <dbReference type="ARBA" id="ARBA00022884"/>
    </source>
</evidence>
<reference evidence="4 5" key="1">
    <citation type="journal article" date="2021" name="Hortic Res">
        <title>Chromosome-scale assembly of the Dendrobium chrysotoxum genome enhances the understanding of orchid evolution.</title>
        <authorList>
            <person name="Zhang Y."/>
            <person name="Zhang G.Q."/>
            <person name="Zhang D."/>
            <person name="Liu X.D."/>
            <person name="Xu X.Y."/>
            <person name="Sun W.H."/>
            <person name="Yu X."/>
            <person name="Zhu X."/>
            <person name="Wang Z.W."/>
            <person name="Zhao X."/>
            <person name="Zhong W.Y."/>
            <person name="Chen H."/>
            <person name="Yin W.L."/>
            <person name="Huang T."/>
            <person name="Niu S.C."/>
            <person name="Liu Z.J."/>
        </authorList>
    </citation>
    <scope>NUCLEOTIDE SEQUENCE [LARGE SCALE GENOMIC DNA]</scope>
    <source>
        <strain evidence="4">Lindl</strain>
    </source>
</reference>
<feature type="domain" description="RRM" evidence="3">
    <location>
        <begin position="27"/>
        <end position="78"/>
    </location>
</feature>